<proteinExistence type="predicted"/>
<protein>
    <submittedName>
        <fullName evidence="1">Nucleotidyl transferase AbiEii/AbiGii toxin family protein</fullName>
    </submittedName>
</protein>
<dbReference type="EMBL" id="LS483515">
    <property type="protein sequence ID" value="SRX72147.1"/>
    <property type="molecule type" value="Genomic_DNA"/>
</dbReference>
<dbReference type="InterPro" id="IPR014942">
    <property type="entry name" value="AbiEii"/>
</dbReference>
<name>A0AB38GHW4_MYCMC</name>
<dbReference type="GO" id="GO:0016740">
    <property type="term" value="F:transferase activity"/>
    <property type="evidence" value="ECO:0007669"/>
    <property type="project" value="UniProtKB-KW"/>
</dbReference>
<dbReference type="AlphaFoldDB" id="A0AB38GHW4"/>
<dbReference type="RefSeq" id="WP_230453483.1">
    <property type="nucleotide sequence ID" value="NZ_CP012387.1"/>
</dbReference>
<accession>A0AB38GHW4</accession>
<evidence type="ECO:0000313" key="1">
    <source>
        <dbReference type="EMBL" id="SRX72147.1"/>
    </source>
</evidence>
<sequence>MLSNIIGIKERTTKDIDYLLNNIVFSPDRIKELFEDILDYKKGDKIHFQIQKINEIKKKEKYTGFRITVECKLDEIVEIIKIDVATGDIITSCQVRYNIENIFHNNSFYVYGYNLETMLAEKIHAIKELSLFNTRTKDFYDIYLIYNLKRDDIDYMTLKNACINTFKQRNSIFDKDDLLELLNKIKNSQSTHNLWTKQKNIYFYNKNIDFKFIIQSIIELIKNIK</sequence>
<keyword evidence="1" id="KW-0808">Transferase</keyword>
<gene>
    <name evidence="1" type="ORF">MMC68T_00886</name>
</gene>
<reference evidence="1 2" key="1">
    <citation type="submission" date="2018-05" db="EMBL/GenBank/DDBJ databases">
        <authorList>
            <person name="Falquet L."/>
            <person name="Falquet L."/>
        </authorList>
    </citation>
    <scope>NUCLEOTIDE SEQUENCE [LARGE SCALE GENOMIC DNA]</scope>
    <source>
        <strain evidence="1 2">GM12</strain>
    </source>
</reference>
<evidence type="ECO:0000313" key="2">
    <source>
        <dbReference type="Proteomes" id="UP000290347"/>
    </source>
</evidence>
<organism evidence="1 2">
    <name type="scientific">Mycoplasma mycoides subsp. capri</name>
    <dbReference type="NCBI Taxonomy" id="40477"/>
    <lineage>
        <taxon>Bacteria</taxon>
        <taxon>Bacillati</taxon>
        <taxon>Mycoplasmatota</taxon>
        <taxon>Mollicutes</taxon>
        <taxon>Mycoplasmataceae</taxon>
        <taxon>Mycoplasma</taxon>
    </lineage>
</organism>
<dbReference type="Pfam" id="PF08843">
    <property type="entry name" value="AbiEii"/>
    <property type="match status" value="1"/>
</dbReference>
<dbReference type="Proteomes" id="UP000290347">
    <property type="component" value="Chromosome"/>
</dbReference>